<accession>A0A9P6KG11</accession>
<keyword evidence="4" id="KW-0472">Membrane</keyword>
<feature type="transmembrane region" description="Helical" evidence="4">
    <location>
        <begin position="34"/>
        <end position="54"/>
    </location>
</feature>
<comment type="caution">
    <text evidence="6">The sequence shown here is derived from an EMBL/GenBank/DDBJ whole genome shotgun (WGS) entry which is preliminary data.</text>
</comment>
<dbReference type="AlphaFoldDB" id="A0A9P6KG11"/>
<reference evidence="6" key="1">
    <citation type="journal article" date="2020" name="Fungal Divers.">
        <title>Resolving the Mortierellaceae phylogeny through synthesis of multi-gene phylogenetics and phylogenomics.</title>
        <authorList>
            <person name="Vandepol N."/>
            <person name="Liber J."/>
            <person name="Desiro A."/>
            <person name="Na H."/>
            <person name="Kennedy M."/>
            <person name="Barry K."/>
            <person name="Grigoriev I.V."/>
            <person name="Miller A.N."/>
            <person name="O'Donnell K."/>
            <person name="Stajich J.E."/>
            <person name="Bonito G."/>
        </authorList>
    </citation>
    <scope>NUCLEOTIDE SEQUENCE</scope>
    <source>
        <strain evidence="6">KOD1015</strain>
    </source>
</reference>
<dbReference type="GO" id="GO:0016020">
    <property type="term" value="C:membrane"/>
    <property type="evidence" value="ECO:0007669"/>
    <property type="project" value="UniProtKB-SubCell"/>
</dbReference>
<feature type="transmembrane region" description="Helical" evidence="4">
    <location>
        <begin position="118"/>
        <end position="138"/>
    </location>
</feature>
<evidence type="ECO:0000256" key="2">
    <source>
        <dbReference type="ARBA" id="ARBA00006727"/>
    </source>
</evidence>
<dbReference type="InterPro" id="IPR011701">
    <property type="entry name" value="MFS"/>
</dbReference>
<dbReference type="PROSITE" id="PS50850">
    <property type="entry name" value="MFS"/>
    <property type="match status" value="1"/>
</dbReference>
<feature type="transmembrane region" description="Helical" evidence="4">
    <location>
        <begin position="364"/>
        <end position="389"/>
    </location>
</feature>
<feature type="transmembrane region" description="Helical" evidence="4">
    <location>
        <begin position="61"/>
        <end position="80"/>
    </location>
</feature>
<gene>
    <name evidence="6" type="ORF">BGW38_007207</name>
</gene>
<keyword evidence="4" id="KW-0812">Transmembrane</keyword>
<evidence type="ECO:0000256" key="1">
    <source>
        <dbReference type="ARBA" id="ARBA00004141"/>
    </source>
</evidence>
<dbReference type="Gene3D" id="1.20.1250.20">
    <property type="entry name" value="MFS general substrate transporter like domains"/>
    <property type="match status" value="1"/>
</dbReference>
<dbReference type="EMBL" id="JAABOA010000471">
    <property type="protein sequence ID" value="KAF9584214.1"/>
    <property type="molecule type" value="Genomic_DNA"/>
</dbReference>
<dbReference type="Proteomes" id="UP000780801">
    <property type="component" value="Unassembled WGS sequence"/>
</dbReference>
<dbReference type="SUPFAM" id="SSF103473">
    <property type="entry name" value="MFS general substrate transporter"/>
    <property type="match status" value="1"/>
</dbReference>
<dbReference type="PANTHER" id="PTHR11360">
    <property type="entry name" value="MONOCARBOXYLATE TRANSPORTER"/>
    <property type="match status" value="1"/>
</dbReference>
<name>A0A9P6KG11_9FUNG</name>
<feature type="transmembrane region" description="Helical" evidence="4">
    <location>
        <begin position="339"/>
        <end position="358"/>
    </location>
</feature>
<feature type="compositionally biased region" description="Polar residues" evidence="3">
    <location>
        <begin position="235"/>
        <end position="258"/>
    </location>
</feature>
<organism evidence="6 7">
    <name type="scientific">Lunasporangiospora selenospora</name>
    <dbReference type="NCBI Taxonomy" id="979761"/>
    <lineage>
        <taxon>Eukaryota</taxon>
        <taxon>Fungi</taxon>
        <taxon>Fungi incertae sedis</taxon>
        <taxon>Mucoromycota</taxon>
        <taxon>Mortierellomycotina</taxon>
        <taxon>Mortierellomycetes</taxon>
        <taxon>Mortierellales</taxon>
        <taxon>Mortierellaceae</taxon>
        <taxon>Lunasporangiospora</taxon>
    </lineage>
</organism>
<evidence type="ECO:0000313" key="6">
    <source>
        <dbReference type="EMBL" id="KAF9584214.1"/>
    </source>
</evidence>
<keyword evidence="4" id="KW-1133">Transmembrane helix</keyword>
<feature type="transmembrane region" description="Helical" evidence="4">
    <location>
        <begin position="150"/>
        <end position="170"/>
    </location>
</feature>
<evidence type="ECO:0000259" key="5">
    <source>
        <dbReference type="PROSITE" id="PS50850"/>
    </source>
</evidence>
<feature type="transmembrane region" description="Helical" evidence="4">
    <location>
        <begin position="430"/>
        <end position="451"/>
    </location>
</feature>
<dbReference type="PANTHER" id="PTHR11360:SF284">
    <property type="entry name" value="EG:103B4.3 PROTEIN-RELATED"/>
    <property type="match status" value="1"/>
</dbReference>
<sequence>MSMCLGVTFCWGVFQDFFIRNNTFPGVSAQDLSWTGSVSCATIFAGAPMVVVVVNRVGTVPIMVTGIFCVTLGFIGGSFALELWHLLLTIGFLYGFGGCVLYFTSLQVLSQYFVRRRAFVVGVAISGSGIGATTTAPLLRLILAKVGFRWAMRIFGGCMFVLLTMAACFIRPRRLPAFARPVQQQTLNHSLAQAANPNTAYGGPWRDAAASTMDSDYLDTGRHSRFERSISSIDLDSGHANSRPSPASASTLPESASPPSDDPNPGLDFGIFTVIPFTLVFIATNIFALVYLIPFLLAPSYATLIGLSPAQGASLVSICSAVGIVSRLAVGQLADRTGVLNWSIITSLLTGVSCLAFWLNARSYGALVAFMVLYGAFAGSTIMLLPVAATRAVSPDRMSSALGFVLFAHSIGYLFGTPFAQWIIAMQDGSYWGATTLVAAMNFVCGGILIFTRILTERRFWAVA</sequence>
<dbReference type="InterPro" id="IPR036259">
    <property type="entry name" value="MFS_trans_sf"/>
</dbReference>
<protein>
    <recommendedName>
        <fullName evidence="5">Major facilitator superfamily (MFS) profile domain-containing protein</fullName>
    </recommendedName>
</protein>
<dbReference type="InterPro" id="IPR050327">
    <property type="entry name" value="Proton-linked_MCT"/>
</dbReference>
<comment type="similarity">
    <text evidence="2">Belongs to the major facilitator superfamily. Monocarboxylate porter (TC 2.A.1.13) family.</text>
</comment>
<feature type="domain" description="Major facilitator superfamily (MFS) profile" evidence="5">
    <location>
        <begin position="271"/>
        <end position="464"/>
    </location>
</feature>
<comment type="subcellular location">
    <subcellularLocation>
        <location evidence="1">Membrane</location>
        <topology evidence="1">Multi-pass membrane protein</topology>
    </subcellularLocation>
</comment>
<feature type="transmembrane region" description="Helical" evidence="4">
    <location>
        <begin position="313"/>
        <end position="330"/>
    </location>
</feature>
<proteinExistence type="inferred from homology"/>
<evidence type="ECO:0000256" key="4">
    <source>
        <dbReference type="SAM" id="Phobius"/>
    </source>
</evidence>
<dbReference type="OrthoDB" id="5667at2759"/>
<dbReference type="GO" id="GO:0022857">
    <property type="term" value="F:transmembrane transporter activity"/>
    <property type="evidence" value="ECO:0007669"/>
    <property type="project" value="InterPro"/>
</dbReference>
<keyword evidence="7" id="KW-1185">Reference proteome</keyword>
<feature type="transmembrane region" description="Helical" evidence="4">
    <location>
        <begin position="401"/>
        <end position="424"/>
    </location>
</feature>
<evidence type="ECO:0000313" key="7">
    <source>
        <dbReference type="Proteomes" id="UP000780801"/>
    </source>
</evidence>
<evidence type="ECO:0000256" key="3">
    <source>
        <dbReference type="SAM" id="MobiDB-lite"/>
    </source>
</evidence>
<feature type="region of interest" description="Disordered" evidence="3">
    <location>
        <begin position="235"/>
        <end position="261"/>
    </location>
</feature>
<feature type="transmembrane region" description="Helical" evidence="4">
    <location>
        <begin position="86"/>
        <end position="106"/>
    </location>
</feature>
<feature type="transmembrane region" description="Helical" evidence="4">
    <location>
        <begin position="269"/>
        <end position="293"/>
    </location>
</feature>
<dbReference type="InterPro" id="IPR020846">
    <property type="entry name" value="MFS_dom"/>
</dbReference>
<dbReference type="Pfam" id="PF07690">
    <property type="entry name" value="MFS_1"/>
    <property type="match status" value="1"/>
</dbReference>